<keyword evidence="5 9" id="KW-0064">Aspartyl protease</keyword>
<feature type="transmembrane region" description="Helical" evidence="9">
    <location>
        <begin position="56"/>
        <end position="75"/>
    </location>
</feature>
<accession>A0ABV6A564</accession>
<feature type="active site" evidence="9">
    <location>
        <position position="157"/>
    </location>
</feature>
<reference evidence="13 14" key="1">
    <citation type="submission" date="2024-09" db="EMBL/GenBank/DDBJ databases">
        <authorList>
            <person name="Sun Q."/>
            <person name="Mori K."/>
        </authorList>
    </citation>
    <scope>NUCLEOTIDE SEQUENCE [LARGE SCALE GENOMIC DNA]</scope>
    <source>
        <strain evidence="13 14">TBRC 7907</strain>
    </source>
</reference>
<organism evidence="13 14">
    <name type="scientific">Allokutzneria oryzae</name>
    <dbReference type="NCBI Taxonomy" id="1378989"/>
    <lineage>
        <taxon>Bacteria</taxon>
        <taxon>Bacillati</taxon>
        <taxon>Actinomycetota</taxon>
        <taxon>Actinomycetes</taxon>
        <taxon>Pseudonocardiales</taxon>
        <taxon>Pseudonocardiaceae</taxon>
        <taxon>Allokutzneria</taxon>
    </lineage>
</organism>
<comment type="catalytic activity">
    <reaction evidence="9 10">
        <text>Release of signal peptides from bacterial membrane prolipoproteins. Hydrolyzes -Xaa-Yaa-Zaa-|-(S,diacylglyceryl)Cys-, in which Xaa is hydrophobic (preferably Leu), and Yaa (Ala or Ser) and Zaa (Gly or Ala) have small, neutral side chains.</text>
        <dbReference type="EC" id="3.4.23.36"/>
    </reaction>
</comment>
<sequence>MSDNDPVSTEGTTPTPEPPPRRLGLFAGLAVVVLGLDIVTKLWAVATLEGQEPIRLFGGALYLVLVRNPGAAWSIGADYTWLLSLIMAAVAAAILFFAPRLRSGGWAAGLGLVLAGALGNLGDRLFRPPGFLHGHVVDFLSLFAPDGSVWPVFNVADSAICVGGALIVLMALLGREYDGTLIEKKSSKKGTSS</sequence>
<dbReference type="HAMAP" id="MF_00161">
    <property type="entry name" value="LspA"/>
    <property type="match status" value="1"/>
</dbReference>
<dbReference type="PANTHER" id="PTHR33695">
    <property type="entry name" value="LIPOPROTEIN SIGNAL PEPTIDASE"/>
    <property type="match status" value="1"/>
</dbReference>
<evidence type="ECO:0000313" key="13">
    <source>
        <dbReference type="EMBL" id="MFB9908289.1"/>
    </source>
</evidence>
<feature type="region of interest" description="Disordered" evidence="12">
    <location>
        <begin position="1"/>
        <end position="20"/>
    </location>
</feature>
<gene>
    <name evidence="9 13" type="primary">lspA</name>
    <name evidence="13" type="ORF">ACFFQA_30515</name>
</gene>
<feature type="transmembrane region" description="Helical" evidence="9">
    <location>
        <begin position="149"/>
        <end position="174"/>
    </location>
</feature>
<dbReference type="Pfam" id="PF01252">
    <property type="entry name" value="Peptidase_A8"/>
    <property type="match status" value="1"/>
</dbReference>
<keyword evidence="4 9" id="KW-0812">Transmembrane</keyword>
<evidence type="ECO:0000256" key="8">
    <source>
        <dbReference type="ARBA" id="ARBA00023136"/>
    </source>
</evidence>
<protein>
    <recommendedName>
        <fullName evidence="9">Lipoprotein signal peptidase</fullName>
        <ecNumber evidence="9">3.4.23.36</ecNumber>
    </recommendedName>
    <alternativeName>
        <fullName evidence="9">Prolipoprotein signal peptidase</fullName>
    </alternativeName>
    <alternativeName>
        <fullName evidence="9">Signal peptidase II</fullName>
        <shortName evidence="9">SPase II</shortName>
    </alternativeName>
</protein>
<dbReference type="InterPro" id="IPR001872">
    <property type="entry name" value="Peptidase_A8"/>
</dbReference>
<comment type="subcellular location">
    <subcellularLocation>
        <location evidence="9">Cell membrane</location>
        <topology evidence="9">Multi-pass membrane protein</topology>
    </subcellularLocation>
</comment>
<comment type="caution">
    <text evidence="13">The sequence shown here is derived from an EMBL/GenBank/DDBJ whole genome shotgun (WGS) entry which is preliminary data.</text>
</comment>
<comment type="pathway">
    <text evidence="9">Protein modification; lipoprotein biosynthesis (signal peptide cleavage).</text>
</comment>
<feature type="transmembrane region" description="Helical" evidence="9">
    <location>
        <begin position="23"/>
        <end position="44"/>
    </location>
</feature>
<evidence type="ECO:0000256" key="5">
    <source>
        <dbReference type="ARBA" id="ARBA00022750"/>
    </source>
</evidence>
<keyword evidence="6 9" id="KW-0378">Hydrolase</keyword>
<evidence type="ECO:0000256" key="12">
    <source>
        <dbReference type="SAM" id="MobiDB-lite"/>
    </source>
</evidence>
<dbReference type="NCBIfam" id="TIGR00077">
    <property type="entry name" value="lspA"/>
    <property type="match status" value="1"/>
</dbReference>
<dbReference type="Proteomes" id="UP001589693">
    <property type="component" value="Unassembled WGS sequence"/>
</dbReference>
<keyword evidence="2 9" id="KW-1003">Cell membrane</keyword>
<feature type="transmembrane region" description="Helical" evidence="9">
    <location>
        <begin position="81"/>
        <end position="98"/>
    </location>
</feature>
<dbReference type="PRINTS" id="PR00781">
    <property type="entry name" value="LIPOSIGPTASE"/>
</dbReference>
<proteinExistence type="inferred from homology"/>
<keyword evidence="8 9" id="KW-0472">Membrane</keyword>
<evidence type="ECO:0000256" key="3">
    <source>
        <dbReference type="ARBA" id="ARBA00022670"/>
    </source>
</evidence>
<dbReference type="GO" id="GO:0004190">
    <property type="term" value="F:aspartic-type endopeptidase activity"/>
    <property type="evidence" value="ECO:0007669"/>
    <property type="project" value="UniProtKB-EC"/>
</dbReference>
<evidence type="ECO:0000256" key="7">
    <source>
        <dbReference type="ARBA" id="ARBA00022989"/>
    </source>
</evidence>
<dbReference type="EC" id="3.4.23.36" evidence="9"/>
<evidence type="ECO:0000313" key="14">
    <source>
        <dbReference type="Proteomes" id="UP001589693"/>
    </source>
</evidence>
<comment type="similarity">
    <text evidence="1 9 11">Belongs to the peptidase A8 family.</text>
</comment>
<evidence type="ECO:0000256" key="11">
    <source>
        <dbReference type="RuleBase" id="RU004181"/>
    </source>
</evidence>
<evidence type="ECO:0000256" key="6">
    <source>
        <dbReference type="ARBA" id="ARBA00022801"/>
    </source>
</evidence>
<evidence type="ECO:0000256" key="2">
    <source>
        <dbReference type="ARBA" id="ARBA00022475"/>
    </source>
</evidence>
<dbReference type="EMBL" id="JBHLZU010000026">
    <property type="protein sequence ID" value="MFB9908289.1"/>
    <property type="molecule type" value="Genomic_DNA"/>
</dbReference>
<keyword evidence="3 9" id="KW-0645">Protease</keyword>
<keyword evidence="14" id="KW-1185">Reference proteome</keyword>
<dbReference type="RefSeq" id="WP_377859832.1">
    <property type="nucleotide sequence ID" value="NZ_JBHLZU010000026.1"/>
</dbReference>
<evidence type="ECO:0000256" key="4">
    <source>
        <dbReference type="ARBA" id="ARBA00022692"/>
    </source>
</evidence>
<evidence type="ECO:0000256" key="10">
    <source>
        <dbReference type="RuleBase" id="RU000594"/>
    </source>
</evidence>
<evidence type="ECO:0000256" key="9">
    <source>
        <dbReference type="HAMAP-Rule" id="MF_00161"/>
    </source>
</evidence>
<feature type="active site" evidence="9">
    <location>
        <position position="138"/>
    </location>
</feature>
<keyword evidence="7 9" id="KW-1133">Transmembrane helix</keyword>
<name>A0ABV6A564_9PSEU</name>
<dbReference type="PANTHER" id="PTHR33695:SF1">
    <property type="entry name" value="LIPOPROTEIN SIGNAL PEPTIDASE"/>
    <property type="match status" value="1"/>
</dbReference>
<feature type="transmembrane region" description="Helical" evidence="9">
    <location>
        <begin position="105"/>
        <end position="122"/>
    </location>
</feature>
<dbReference type="PROSITE" id="PS00855">
    <property type="entry name" value="SPASE_II"/>
    <property type="match status" value="1"/>
</dbReference>
<evidence type="ECO:0000256" key="1">
    <source>
        <dbReference type="ARBA" id="ARBA00006139"/>
    </source>
</evidence>
<comment type="function">
    <text evidence="9 10">This protein specifically catalyzes the removal of signal peptides from prolipoproteins.</text>
</comment>